<proteinExistence type="inferred from homology"/>
<evidence type="ECO:0000313" key="7">
    <source>
        <dbReference type="EMBL" id="MTW19210.1"/>
    </source>
</evidence>
<dbReference type="InterPro" id="IPR006139">
    <property type="entry name" value="D-isomer_2_OHA_DH_cat_dom"/>
</dbReference>
<dbReference type="PANTHER" id="PTHR42789">
    <property type="entry name" value="D-ISOMER SPECIFIC 2-HYDROXYACID DEHYDROGENASE FAMILY PROTEIN (AFU_ORTHOLOGUE AFUA_6G10090)"/>
    <property type="match status" value="1"/>
</dbReference>
<sequence length="365" mass="38786">MARTFKVLVVGDAMIRGDAFAASAQRILGDRLAGLAAGEWESESGKLQARRLAVEKQGPEIEVVDPVITREGRDAEILAGLFVPISSKVMDAMPKLRIAGVARAGVENVNVQAATERGILVFNVMGRNAEAVSDFAVGLMLAESRNIARSHMGIKTGTWRKAFSNSDWVPELKGKTVGLVGFGFIGSLVAKKLSGFDVKLLVHDTWVDPQAIRAAGATPVDKDTLFRESDFVSLHARLLPGGAKLVGAAELALMKPTAYLINTARAGLVDEAALVAALKEKRIAGAALDVHSSEPIAPGSEILTLDNVTLTSHIAGTTREALTRSPDLLFGDIARLFTGEAPNGIANPEVLKDPRFQAWLAEVKP</sequence>
<comment type="similarity">
    <text evidence="1 4">Belongs to the D-isomer specific 2-hydroxyacid dehydrogenase family.</text>
</comment>
<dbReference type="AlphaFoldDB" id="A0A9X4XPX2"/>
<dbReference type="EMBL" id="WNKV01000026">
    <property type="protein sequence ID" value="MTW19210.1"/>
    <property type="molecule type" value="Genomic_DNA"/>
</dbReference>
<dbReference type="FunFam" id="3.40.50.720:FF:000203">
    <property type="entry name" value="D-3-phosphoglycerate dehydrogenase (SerA)"/>
    <property type="match status" value="1"/>
</dbReference>
<feature type="domain" description="D-isomer specific 2-hydroxyacid dehydrogenase NAD-binding" evidence="6">
    <location>
        <begin position="137"/>
        <end position="315"/>
    </location>
</feature>
<dbReference type="SUPFAM" id="SSF51735">
    <property type="entry name" value="NAD(P)-binding Rossmann-fold domains"/>
    <property type="match status" value="1"/>
</dbReference>
<dbReference type="GO" id="GO:0016616">
    <property type="term" value="F:oxidoreductase activity, acting on the CH-OH group of donors, NAD or NADP as acceptor"/>
    <property type="evidence" value="ECO:0007669"/>
    <property type="project" value="InterPro"/>
</dbReference>
<dbReference type="InterPro" id="IPR006140">
    <property type="entry name" value="D-isomer_DH_NAD-bd"/>
</dbReference>
<name>A0A9X4XPX2_9BRAD</name>
<dbReference type="Pfam" id="PF00389">
    <property type="entry name" value="2-Hacid_dh"/>
    <property type="match status" value="1"/>
</dbReference>
<dbReference type="PANTHER" id="PTHR42789:SF1">
    <property type="entry name" value="D-ISOMER SPECIFIC 2-HYDROXYACID DEHYDROGENASE FAMILY PROTEIN (AFU_ORTHOLOGUE AFUA_6G10090)"/>
    <property type="match status" value="1"/>
</dbReference>
<dbReference type="CDD" id="cd12171">
    <property type="entry name" value="2-Hacid_dh_10"/>
    <property type="match status" value="1"/>
</dbReference>
<dbReference type="RefSeq" id="WP_155481478.1">
    <property type="nucleotide sequence ID" value="NZ_WNKV01000026.1"/>
</dbReference>
<organism evidence="7 8">
    <name type="scientific">Rhodoplanes serenus</name>
    <dbReference type="NCBI Taxonomy" id="200615"/>
    <lineage>
        <taxon>Bacteria</taxon>
        <taxon>Pseudomonadati</taxon>
        <taxon>Pseudomonadota</taxon>
        <taxon>Alphaproteobacteria</taxon>
        <taxon>Hyphomicrobiales</taxon>
        <taxon>Nitrobacteraceae</taxon>
        <taxon>Rhodoplanes</taxon>
    </lineage>
</organism>
<comment type="caution">
    <text evidence="7">The sequence shown here is derived from an EMBL/GenBank/DDBJ whole genome shotgun (WGS) entry which is preliminary data.</text>
</comment>
<dbReference type="GO" id="GO:0051287">
    <property type="term" value="F:NAD binding"/>
    <property type="evidence" value="ECO:0007669"/>
    <property type="project" value="InterPro"/>
</dbReference>
<accession>A0A9X4XPX2</accession>
<evidence type="ECO:0000313" key="8">
    <source>
        <dbReference type="Proteomes" id="UP000438991"/>
    </source>
</evidence>
<reference evidence="7 8" key="1">
    <citation type="submission" date="2019-11" db="EMBL/GenBank/DDBJ databases">
        <title>Whole-genome sequence of Rhodoplanes serenus DSM 18633, type strain.</title>
        <authorList>
            <person name="Kyndt J.A."/>
            <person name="Meyer T.E."/>
        </authorList>
    </citation>
    <scope>NUCLEOTIDE SEQUENCE [LARGE SCALE GENOMIC DNA]</scope>
    <source>
        <strain evidence="7 8">DSM 18633</strain>
    </source>
</reference>
<dbReference type="Pfam" id="PF02826">
    <property type="entry name" value="2-Hacid_dh_C"/>
    <property type="match status" value="1"/>
</dbReference>
<evidence type="ECO:0000256" key="1">
    <source>
        <dbReference type="ARBA" id="ARBA00005854"/>
    </source>
</evidence>
<dbReference type="InterPro" id="IPR036291">
    <property type="entry name" value="NAD(P)-bd_dom_sf"/>
</dbReference>
<dbReference type="Proteomes" id="UP000438991">
    <property type="component" value="Unassembled WGS sequence"/>
</dbReference>
<evidence type="ECO:0000256" key="4">
    <source>
        <dbReference type="RuleBase" id="RU003719"/>
    </source>
</evidence>
<dbReference type="Gene3D" id="3.40.50.720">
    <property type="entry name" value="NAD(P)-binding Rossmann-like Domain"/>
    <property type="match status" value="2"/>
</dbReference>
<evidence type="ECO:0000256" key="3">
    <source>
        <dbReference type="ARBA" id="ARBA00023027"/>
    </source>
</evidence>
<dbReference type="SUPFAM" id="SSF52283">
    <property type="entry name" value="Formate/glycerate dehydrogenase catalytic domain-like"/>
    <property type="match status" value="1"/>
</dbReference>
<gene>
    <name evidence="7" type="ORF">GJ689_23720</name>
</gene>
<feature type="domain" description="D-isomer specific 2-hydroxyacid dehydrogenase catalytic" evidence="5">
    <location>
        <begin position="71"/>
        <end position="345"/>
    </location>
</feature>
<evidence type="ECO:0000259" key="6">
    <source>
        <dbReference type="Pfam" id="PF02826"/>
    </source>
</evidence>
<evidence type="ECO:0000259" key="5">
    <source>
        <dbReference type="Pfam" id="PF00389"/>
    </source>
</evidence>
<protein>
    <submittedName>
        <fullName evidence="7">3-phosphoglycerate dehydrogenase</fullName>
    </submittedName>
</protein>
<keyword evidence="2 4" id="KW-0560">Oxidoreductase</keyword>
<evidence type="ECO:0000256" key="2">
    <source>
        <dbReference type="ARBA" id="ARBA00023002"/>
    </source>
</evidence>
<keyword evidence="3" id="KW-0520">NAD</keyword>
<dbReference type="InterPro" id="IPR050857">
    <property type="entry name" value="D-2-hydroxyacid_DH"/>
</dbReference>